<reference evidence="11 12" key="1">
    <citation type="submission" date="2020-09" db="EMBL/GenBank/DDBJ databases">
        <title>Genome sequence of the banana aphid, Pentalonia nigronervosa Coquerel (Hemiptera: Aphididae) and its symbionts.</title>
        <authorList>
            <person name="Mathers T.C."/>
            <person name="Mugford S.T."/>
            <person name="Hogenhout S.A."/>
            <person name="Tripathi L."/>
        </authorList>
    </citation>
    <scope>NUCLEOTIDE SEQUENCE [LARGE SCALE GENOMIC DNA]</scope>
    <source>
        <strain evidence="11">Ba4</strain>
    </source>
</reference>
<dbReference type="NCBIfam" id="NF002199">
    <property type="entry name" value="PRK01060.1-4"/>
    <property type="match status" value="1"/>
</dbReference>
<dbReference type="PROSITE" id="PS00730">
    <property type="entry name" value="AP_NUCLEASE_F2_2"/>
    <property type="match status" value="1"/>
</dbReference>
<evidence type="ECO:0000313" key="12">
    <source>
        <dbReference type="Proteomes" id="UP000516346"/>
    </source>
</evidence>
<dbReference type="CDD" id="cd00019">
    <property type="entry name" value="AP2Ec"/>
    <property type="match status" value="1"/>
</dbReference>
<feature type="binding site" evidence="9">
    <location>
        <position position="109"/>
    </location>
    <ligand>
        <name>Zn(2+)</name>
        <dbReference type="ChEBI" id="CHEBI:29105"/>
        <label>1</label>
    </ligand>
</feature>
<evidence type="ECO:0000256" key="3">
    <source>
        <dbReference type="ARBA" id="ARBA00022723"/>
    </source>
</evidence>
<dbReference type="Proteomes" id="UP000516346">
    <property type="component" value="Chromosome"/>
</dbReference>
<dbReference type="PROSITE" id="PS51432">
    <property type="entry name" value="AP_NUCLEASE_F2_4"/>
    <property type="match status" value="1"/>
</dbReference>
<evidence type="ECO:0000256" key="5">
    <source>
        <dbReference type="ARBA" id="ARBA00022763"/>
    </source>
</evidence>
<dbReference type="GO" id="GO:0008270">
    <property type="term" value="F:zinc ion binding"/>
    <property type="evidence" value="ECO:0007669"/>
    <property type="project" value="UniProtKB-UniRule"/>
</dbReference>
<evidence type="ECO:0000313" key="11">
    <source>
        <dbReference type="EMBL" id="QNS01868.1"/>
    </source>
</evidence>
<dbReference type="GO" id="GO:0006284">
    <property type="term" value="P:base-excision repair"/>
    <property type="evidence" value="ECO:0007669"/>
    <property type="project" value="TreeGrafter"/>
</dbReference>
<evidence type="ECO:0000256" key="8">
    <source>
        <dbReference type="ARBA" id="ARBA00023204"/>
    </source>
</evidence>
<keyword evidence="6 9" id="KW-0378">Hydrolase</keyword>
<dbReference type="GO" id="GO:0008833">
    <property type="term" value="F:deoxyribonuclease IV (phage-T4-induced) activity"/>
    <property type="evidence" value="ECO:0007669"/>
    <property type="project" value="UniProtKB-UniRule"/>
</dbReference>
<dbReference type="EC" id="3.1.21.2" evidence="9"/>
<evidence type="ECO:0000256" key="6">
    <source>
        <dbReference type="ARBA" id="ARBA00022801"/>
    </source>
</evidence>
<feature type="binding site" evidence="9">
    <location>
        <position position="145"/>
    </location>
    <ligand>
        <name>Zn(2+)</name>
        <dbReference type="ChEBI" id="CHEBI:29105"/>
        <label>2</label>
    </ligand>
</feature>
<dbReference type="GO" id="GO:0003906">
    <property type="term" value="F:DNA-(apurinic or apyrimidinic site) endonuclease activity"/>
    <property type="evidence" value="ECO:0007669"/>
    <property type="project" value="TreeGrafter"/>
</dbReference>
<dbReference type="InterPro" id="IPR001719">
    <property type="entry name" value="AP_endonuc_2"/>
</dbReference>
<comment type="catalytic activity">
    <reaction evidence="9">
        <text>Endonucleolytic cleavage to 5'-phosphooligonucleotide end-products.</text>
        <dbReference type="EC" id="3.1.21.2"/>
    </reaction>
</comment>
<evidence type="ECO:0000256" key="1">
    <source>
        <dbReference type="ARBA" id="ARBA00005340"/>
    </source>
</evidence>
<dbReference type="GO" id="GO:0008081">
    <property type="term" value="F:phosphoric diester hydrolase activity"/>
    <property type="evidence" value="ECO:0007669"/>
    <property type="project" value="TreeGrafter"/>
</dbReference>
<feature type="binding site" evidence="9">
    <location>
        <position position="145"/>
    </location>
    <ligand>
        <name>Zn(2+)</name>
        <dbReference type="ChEBI" id="CHEBI:29105"/>
        <label>1</label>
    </ligand>
</feature>
<dbReference type="AlphaFoldDB" id="A0A7H1AZG3"/>
<name>A0A7H1AZG3_9GAMM</name>
<feature type="binding site" evidence="9">
    <location>
        <position position="229"/>
    </location>
    <ligand>
        <name>Zn(2+)</name>
        <dbReference type="ChEBI" id="CHEBI:29105"/>
        <label>3</label>
    </ligand>
</feature>
<organism evidence="11 12">
    <name type="scientific">Buchnera aphidicola</name>
    <name type="common">Pentalonia nigronervosa</name>
    <dbReference type="NCBI Taxonomy" id="1309793"/>
    <lineage>
        <taxon>Bacteria</taxon>
        <taxon>Pseudomonadati</taxon>
        <taxon>Pseudomonadota</taxon>
        <taxon>Gammaproteobacteria</taxon>
        <taxon>Enterobacterales</taxon>
        <taxon>Erwiniaceae</taxon>
        <taxon>Buchnera</taxon>
    </lineage>
</organism>
<dbReference type="InterPro" id="IPR018246">
    <property type="entry name" value="AP_endonuc_F2_Zn_BS"/>
</dbReference>
<dbReference type="EMBL" id="CP061275">
    <property type="protein sequence ID" value="QNS01868.1"/>
    <property type="molecule type" value="Genomic_DNA"/>
</dbReference>
<keyword evidence="7 9" id="KW-0862">Zinc</keyword>
<accession>A0A7H1AZG3</accession>
<comment type="cofactor">
    <cofactor evidence="9">
        <name>Zn(2+)</name>
        <dbReference type="ChEBI" id="CHEBI:29105"/>
    </cofactor>
    <text evidence="9">Binds 3 Zn(2+) ions.</text>
</comment>
<dbReference type="InterPro" id="IPR036237">
    <property type="entry name" value="Xyl_isomerase-like_sf"/>
</dbReference>
<dbReference type="NCBIfam" id="TIGR00587">
    <property type="entry name" value="nfo"/>
    <property type="match status" value="1"/>
</dbReference>
<evidence type="ECO:0000256" key="7">
    <source>
        <dbReference type="ARBA" id="ARBA00022833"/>
    </source>
</evidence>
<keyword evidence="3 9" id="KW-0479">Metal-binding</keyword>
<proteinExistence type="inferred from homology"/>
<feature type="domain" description="Xylose isomerase-like TIM barrel" evidence="10">
    <location>
        <begin position="21"/>
        <end position="276"/>
    </location>
</feature>
<comment type="similarity">
    <text evidence="1 9">Belongs to the AP endonuclease 2 family.</text>
</comment>
<dbReference type="HAMAP" id="MF_00152">
    <property type="entry name" value="Nfo"/>
    <property type="match status" value="1"/>
</dbReference>
<dbReference type="Pfam" id="PF01261">
    <property type="entry name" value="AP_endonuc_2"/>
    <property type="match status" value="1"/>
</dbReference>
<feature type="binding site" evidence="9">
    <location>
        <position position="179"/>
    </location>
    <ligand>
        <name>Zn(2+)</name>
        <dbReference type="ChEBI" id="CHEBI:29105"/>
        <label>2</label>
    </ligand>
</feature>
<keyword evidence="4 9" id="KW-0255">Endonuclease</keyword>
<dbReference type="Gene3D" id="3.20.20.150">
    <property type="entry name" value="Divalent-metal-dependent TIM barrel enzymes"/>
    <property type="match status" value="1"/>
</dbReference>
<dbReference type="GO" id="GO:0003677">
    <property type="term" value="F:DNA binding"/>
    <property type="evidence" value="ECO:0007669"/>
    <property type="project" value="InterPro"/>
</dbReference>
<dbReference type="SUPFAM" id="SSF51658">
    <property type="entry name" value="Xylose isomerase-like"/>
    <property type="match status" value="1"/>
</dbReference>
<dbReference type="PANTHER" id="PTHR21445:SF0">
    <property type="entry name" value="APURINIC-APYRIMIDINIC ENDONUCLEASE"/>
    <property type="match status" value="1"/>
</dbReference>
<feature type="binding site" evidence="9">
    <location>
        <position position="216"/>
    </location>
    <ligand>
        <name>Zn(2+)</name>
        <dbReference type="ChEBI" id="CHEBI:29105"/>
        <label>2</label>
    </ligand>
</feature>
<feature type="binding site" evidence="9">
    <location>
        <position position="261"/>
    </location>
    <ligand>
        <name>Zn(2+)</name>
        <dbReference type="ChEBI" id="CHEBI:29105"/>
        <label>2</label>
    </ligand>
</feature>
<dbReference type="InterPro" id="IPR013022">
    <property type="entry name" value="Xyl_isomerase-like_TIM-brl"/>
</dbReference>
<comment type="function">
    <text evidence="9">Endonuclease IV plays a role in DNA repair. It cleaves phosphodiester bonds at apurinic or apyrimidinic (AP) sites, generating a 3'-hydroxyl group and a 5'-terminal sugar phosphate.</text>
</comment>
<dbReference type="FunFam" id="3.20.20.150:FF:000001">
    <property type="entry name" value="Probable endonuclease 4"/>
    <property type="match status" value="1"/>
</dbReference>
<dbReference type="PROSITE" id="PS00731">
    <property type="entry name" value="AP_NUCLEASE_F2_3"/>
    <property type="match status" value="1"/>
</dbReference>
<evidence type="ECO:0000256" key="9">
    <source>
        <dbReference type="HAMAP-Rule" id="MF_00152"/>
    </source>
</evidence>
<sequence length="284" mass="32658">MHYIGAHVSCAGGLETAVLRAYEINSTAFSFFTKNQRQWFSPPLLKSQIKKFTQACIKYKFRSNQIFPHGSYLVNLGHPIDGLLKKSRDSFIDEIIRCHQLNLRFLNVHPGSHLNSITESACLIRISESINIALEHTKDVMIVIENTAGQGTNIGYCFEHLSEIIHHIHDKSRIGICIDTCHLFSSGYDLRTIQDCENTFKLFDQIIGLNYLTGIHLNDSKTDFNSRIDRHQNLGLGKIGTVAFQWIMQNKSFYNIPIILETSNKELWKKEIAWLRLQNKNYPF</sequence>
<protein>
    <recommendedName>
        <fullName evidence="9">Probable endonuclease 4</fullName>
        <ecNumber evidence="9">3.1.21.2</ecNumber>
    </recommendedName>
    <alternativeName>
        <fullName evidence="9">Endodeoxyribonuclease IV</fullName>
    </alternativeName>
    <alternativeName>
        <fullName evidence="9">Endonuclease IV</fullName>
    </alternativeName>
</protein>
<feature type="binding site" evidence="9">
    <location>
        <position position="182"/>
    </location>
    <ligand>
        <name>Zn(2+)</name>
        <dbReference type="ChEBI" id="CHEBI:29105"/>
        <label>3</label>
    </ligand>
</feature>
<feature type="binding site" evidence="9">
    <location>
        <position position="69"/>
    </location>
    <ligand>
        <name>Zn(2+)</name>
        <dbReference type="ChEBI" id="CHEBI:29105"/>
        <label>1</label>
    </ligand>
</feature>
<evidence type="ECO:0000256" key="2">
    <source>
        <dbReference type="ARBA" id="ARBA00022722"/>
    </source>
</evidence>
<keyword evidence="2 9" id="KW-0540">Nuclease</keyword>
<evidence type="ECO:0000259" key="10">
    <source>
        <dbReference type="Pfam" id="PF01261"/>
    </source>
</evidence>
<gene>
    <name evidence="9 11" type="primary">nfo</name>
    <name evidence="11" type="ORF">ICW73_00035</name>
</gene>
<keyword evidence="5 9" id="KW-0227">DNA damage</keyword>
<keyword evidence="8 9" id="KW-0234">DNA repair</keyword>
<evidence type="ECO:0000256" key="4">
    <source>
        <dbReference type="ARBA" id="ARBA00022759"/>
    </source>
</evidence>
<feature type="binding site" evidence="9">
    <location>
        <position position="231"/>
    </location>
    <ligand>
        <name>Zn(2+)</name>
        <dbReference type="ChEBI" id="CHEBI:29105"/>
        <label>3</label>
    </ligand>
</feature>
<dbReference type="PANTHER" id="PTHR21445">
    <property type="entry name" value="ENDONUCLEASE IV ENDODEOXYRIBONUCLEASE IV"/>
    <property type="match status" value="1"/>
</dbReference>
<dbReference type="SMART" id="SM00518">
    <property type="entry name" value="AP2Ec"/>
    <property type="match status" value="1"/>
</dbReference>